<sequence length="154" mass="16820">MPGRDEILSLIPHQGTMCLLDEVVEWDDTRLLCRTRSHARADNPLRDADGLRAVHLCEYGAQAMAVHGGLLASKDGGRARPGLLVSLRGVKLHAGRVDALGDALEVEAEQLMAAEDSWQYGFRIHHQGQLLAEGRAAVMMLPQHTDSNREDGHG</sequence>
<dbReference type="OrthoDB" id="9800188at2"/>
<name>A0A5C8KR02_9GAMM</name>
<proteinExistence type="predicted"/>
<evidence type="ECO:0000313" key="2">
    <source>
        <dbReference type="Proteomes" id="UP000321248"/>
    </source>
</evidence>
<evidence type="ECO:0000313" key="1">
    <source>
        <dbReference type="EMBL" id="TXK62276.1"/>
    </source>
</evidence>
<protein>
    <submittedName>
        <fullName evidence="1">Phosphotransferase</fullName>
    </submittedName>
</protein>
<dbReference type="Proteomes" id="UP000321248">
    <property type="component" value="Unassembled WGS sequence"/>
</dbReference>
<dbReference type="AlphaFoldDB" id="A0A5C8KR02"/>
<reference evidence="1 2" key="1">
    <citation type="submission" date="2019-08" db="EMBL/GenBank/DDBJ databases">
        <authorList>
            <person name="Karlyshev A.V."/>
        </authorList>
    </citation>
    <scope>NUCLEOTIDE SEQUENCE [LARGE SCALE GENOMIC DNA]</scope>
    <source>
        <strain evidence="1 2">Alg18-2.2</strain>
    </source>
</reference>
<dbReference type="Pfam" id="PF22817">
    <property type="entry name" value="ApeP-like"/>
    <property type="match status" value="1"/>
</dbReference>
<dbReference type="RefSeq" id="WP_147891695.1">
    <property type="nucleotide sequence ID" value="NZ_VRTS01000005.1"/>
</dbReference>
<dbReference type="EMBL" id="VRTS01000005">
    <property type="protein sequence ID" value="TXK62276.1"/>
    <property type="molecule type" value="Genomic_DNA"/>
</dbReference>
<dbReference type="InterPro" id="IPR016776">
    <property type="entry name" value="ApeP-like_dehydratase"/>
</dbReference>
<keyword evidence="2" id="KW-1185">Reference proteome</keyword>
<accession>A0A5C8KR02</accession>
<organism evidence="1 2">
    <name type="scientific">Alkalisalibacterium limincola</name>
    <dbReference type="NCBI Taxonomy" id="2699169"/>
    <lineage>
        <taxon>Bacteria</taxon>
        <taxon>Pseudomonadati</taxon>
        <taxon>Pseudomonadota</taxon>
        <taxon>Gammaproteobacteria</taxon>
        <taxon>Lysobacterales</taxon>
        <taxon>Lysobacteraceae</taxon>
        <taxon>Alkalisalibacterium</taxon>
    </lineage>
</organism>
<dbReference type="SUPFAM" id="SSF54637">
    <property type="entry name" value="Thioesterase/thiol ester dehydrase-isomerase"/>
    <property type="match status" value="1"/>
</dbReference>
<comment type="caution">
    <text evidence="1">The sequence shown here is derived from an EMBL/GenBank/DDBJ whole genome shotgun (WGS) entry which is preliminary data.</text>
</comment>
<dbReference type="InterPro" id="IPR029069">
    <property type="entry name" value="HotDog_dom_sf"/>
</dbReference>
<dbReference type="Gene3D" id="3.10.129.10">
    <property type="entry name" value="Hotdog Thioesterase"/>
    <property type="match status" value="1"/>
</dbReference>
<gene>
    <name evidence="1" type="ORF">FU658_08530</name>
</gene>